<keyword evidence="1" id="KW-0812">Transmembrane</keyword>
<accession>G8EY47</accession>
<proteinExistence type="predicted"/>
<keyword evidence="1" id="KW-0472">Membrane</keyword>
<organism evidence="2 3">
    <name type="scientific">Synechococcus phage S-CAM8</name>
    <dbReference type="NCBI Taxonomy" id="754038"/>
    <lineage>
        <taxon>Viruses</taxon>
        <taxon>Duplodnaviria</taxon>
        <taxon>Heunggongvirae</taxon>
        <taxon>Uroviricota</taxon>
        <taxon>Caudoviricetes</taxon>
        <taxon>Pantevenvirales</taxon>
        <taxon>Kyanoviridae</taxon>
        <taxon>Neritesvirus</taxon>
        <taxon>Neritesvirus scam8</taxon>
    </lineage>
</organism>
<keyword evidence="1" id="KW-1133">Transmembrane helix</keyword>
<evidence type="ECO:0000313" key="2">
    <source>
        <dbReference type="EMBL" id="AET72737.1"/>
    </source>
</evidence>
<sequence>MLNLLKLKRRFKSFAQWVTSDSDSLVIREIAGTISCMAVIAWVSGYTFGTWFHNTKKQLINKINDKINRPL</sequence>
<evidence type="ECO:0000256" key="1">
    <source>
        <dbReference type="SAM" id="Phobius"/>
    </source>
</evidence>
<protein>
    <submittedName>
        <fullName evidence="2">Uncharacterized protein</fullName>
    </submittedName>
</protein>
<dbReference type="EMBL" id="JF974299">
    <property type="protein sequence ID" value="AET72737.1"/>
    <property type="molecule type" value="Genomic_DNA"/>
</dbReference>
<name>G8EY47_9CAUD</name>
<gene>
    <name evidence="2" type="ORF">SXFG_00188</name>
</gene>
<feature type="transmembrane region" description="Helical" evidence="1">
    <location>
        <begin position="30"/>
        <end position="52"/>
    </location>
</feature>
<evidence type="ECO:0000313" key="3">
    <source>
        <dbReference type="Proteomes" id="UP000297591"/>
    </source>
</evidence>
<reference evidence="2 3" key="1">
    <citation type="submission" date="2010-12" db="EMBL/GenBank/DDBJ databases">
        <title>The Genome Sequence of Synechococcus phage S-CAM8 0608SB47.</title>
        <authorList>
            <consortium name="The Broad Institute Genome Sequencing Platform"/>
            <person name="Henn M.R."/>
            <person name="Martiny J."/>
            <person name="Weihe C."/>
            <person name="Levin J."/>
            <person name="Malboeuf C."/>
            <person name="Casali M."/>
            <person name="Russ C."/>
            <person name="Lennon N."/>
            <person name="Chapman S.B."/>
            <person name="Erlich R."/>
            <person name="Young S.K."/>
            <person name="Yandava C."/>
            <person name="Zeng Q."/>
            <person name="Alvarado L."/>
            <person name="Anderson S."/>
            <person name="Berlin A."/>
            <person name="Chen Z."/>
            <person name="Freedman E."/>
            <person name="Gellesch M."/>
            <person name="Goldberg J."/>
            <person name="Green L."/>
            <person name="Griggs A."/>
            <person name="Gujja S."/>
            <person name="Heilman E.R."/>
            <person name="Heiman D."/>
            <person name="Hollinger A."/>
            <person name="Howarth C."/>
            <person name="Larson L."/>
            <person name="Mehta T."/>
            <person name="Pearson M."/>
            <person name="Roberts A."/>
            <person name="Ryan E."/>
            <person name="Saif S."/>
            <person name="Shea T."/>
            <person name="Shenoy N."/>
            <person name="Sisk P."/>
            <person name="Stolte C."/>
            <person name="Sykes S."/>
            <person name="White J."/>
            <person name="Haas B."/>
            <person name="Nusbaum C."/>
            <person name="Birren B."/>
        </authorList>
    </citation>
    <scope>NUCLEOTIDE SEQUENCE [LARGE SCALE GENOMIC DNA]</scope>
    <source>
        <strain evidence="2 3">0608SB47</strain>
    </source>
</reference>
<dbReference type="Proteomes" id="UP000297591">
    <property type="component" value="Segment"/>
</dbReference>